<dbReference type="EMBL" id="JAXCGZ010000248">
    <property type="protein sequence ID" value="KAK7086322.1"/>
    <property type="molecule type" value="Genomic_DNA"/>
</dbReference>
<keyword evidence="4" id="KW-1185">Reference proteome</keyword>
<dbReference type="AlphaFoldDB" id="A0AAN9AG85"/>
<organism evidence="3 4">
    <name type="scientific">Halocaridina rubra</name>
    <name type="common">Hawaiian red shrimp</name>
    <dbReference type="NCBI Taxonomy" id="373956"/>
    <lineage>
        <taxon>Eukaryota</taxon>
        <taxon>Metazoa</taxon>
        <taxon>Ecdysozoa</taxon>
        <taxon>Arthropoda</taxon>
        <taxon>Crustacea</taxon>
        <taxon>Multicrustacea</taxon>
        <taxon>Malacostraca</taxon>
        <taxon>Eumalacostraca</taxon>
        <taxon>Eucarida</taxon>
        <taxon>Decapoda</taxon>
        <taxon>Pleocyemata</taxon>
        <taxon>Caridea</taxon>
        <taxon>Atyoidea</taxon>
        <taxon>Atyidae</taxon>
        <taxon>Halocaridina</taxon>
    </lineage>
</organism>
<evidence type="ECO:0000256" key="1">
    <source>
        <dbReference type="ARBA" id="ARBA00008887"/>
    </source>
</evidence>
<dbReference type="InterPro" id="IPR027417">
    <property type="entry name" value="P-loop_NTPase"/>
</dbReference>
<sequence>IGEKFRNRAMKFPGLISGCTIDWFQPWPKEALVAVARHSLEKFEIISTAEVK</sequence>
<accession>A0AAN9AG85</accession>
<dbReference type="GO" id="GO:0051959">
    <property type="term" value="F:dynein light intermediate chain binding"/>
    <property type="evidence" value="ECO:0007669"/>
    <property type="project" value="InterPro"/>
</dbReference>
<dbReference type="GO" id="GO:0007018">
    <property type="term" value="P:microtubule-based movement"/>
    <property type="evidence" value="ECO:0007669"/>
    <property type="project" value="InterPro"/>
</dbReference>
<dbReference type="InterPro" id="IPR026983">
    <property type="entry name" value="DHC"/>
</dbReference>
<feature type="domain" description="Dynein heavy chain AAA module D4" evidence="2">
    <location>
        <begin position="1"/>
        <end position="47"/>
    </location>
</feature>
<dbReference type="Gene3D" id="3.40.50.300">
    <property type="entry name" value="P-loop containing nucleotide triphosphate hydrolases"/>
    <property type="match status" value="1"/>
</dbReference>
<dbReference type="PANTHER" id="PTHR22878">
    <property type="entry name" value="DYNEIN HEAVY CHAIN 6, AXONEMAL-LIKE-RELATED"/>
    <property type="match status" value="1"/>
</dbReference>
<dbReference type="Pfam" id="PF12780">
    <property type="entry name" value="AAA_8"/>
    <property type="match status" value="1"/>
</dbReference>
<comment type="similarity">
    <text evidence="1">Belongs to the dynein heavy chain family.</text>
</comment>
<dbReference type="Proteomes" id="UP001381693">
    <property type="component" value="Unassembled WGS sequence"/>
</dbReference>
<proteinExistence type="inferred from homology"/>
<dbReference type="PANTHER" id="PTHR22878:SF63">
    <property type="entry name" value="DYNEIN AXONEMAL HEAVY CHAIN 10"/>
    <property type="match status" value="1"/>
</dbReference>
<evidence type="ECO:0000313" key="4">
    <source>
        <dbReference type="Proteomes" id="UP001381693"/>
    </source>
</evidence>
<gene>
    <name evidence="3" type="primary">DNAH5_4</name>
    <name evidence="3" type="ORF">SK128_022884</name>
</gene>
<dbReference type="InterPro" id="IPR024317">
    <property type="entry name" value="Dynein_heavy_chain_D4_dom"/>
</dbReference>
<evidence type="ECO:0000313" key="3">
    <source>
        <dbReference type="EMBL" id="KAK7086322.1"/>
    </source>
</evidence>
<dbReference type="GO" id="GO:0045505">
    <property type="term" value="F:dynein intermediate chain binding"/>
    <property type="evidence" value="ECO:0007669"/>
    <property type="project" value="InterPro"/>
</dbReference>
<feature type="non-terminal residue" evidence="3">
    <location>
        <position position="52"/>
    </location>
</feature>
<name>A0AAN9AG85_HALRR</name>
<reference evidence="3 4" key="1">
    <citation type="submission" date="2023-11" db="EMBL/GenBank/DDBJ databases">
        <title>Halocaridina rubra genome assembly.</title>
        <authorList>
            <person name="Smith C."/>
        </authorList>
    </citation>
    <scope>NUCLEOTIDE SEQUENCE [LARGE SCALE GENOMIC DNA]</scope>
    <source>
        <strain evidence="3">EP-1</strain>
        <tissue evidence="3">Whole</tissue>
    </source>
</reference>
<feature type="non-terminal residue" evidence="3">
    <location>
        <position position="1"/>
    </location>
</feature>
<dbReference type="GO" id="GO:0030286">
    <property type="term" value="C:dynein complex"/>
    <property type="evidence" value="ECO:0007669"/>
    <property type="project" value="InterPro"/>
</dbReference>
<protein>
    <submittedName>
        <fullName evidence="3">Dynein heavy chain 5, axonemal</fullName>
    </submittedName>
</protein>
<evidence type="ECO:0000259" key="2">
    <source>
        <dbReference type="Pfam" id="PF12780"/>
    </source>
</evidence>
<comment type="caution">
    <text evidence="3">The sequence shown here is derived from an EMBL/GenBank/DDBJ whole genome shotgun (WGS) entry which is preliminary data.</text>
</comment>